<dbReference type="GO" id="GO:0015689">
    <property type="term" value="P:molybdate ion transport"/>
    <property type="evidence" value="ECO:0007669"/>
    <property type="project" value="TreeGrafter"/>
</dbReference>
<dbReference type="SUPFAM" id="SSF53850">
    <property type="entry name" value="Periplasmic binding protein-like II"/>
    <property type="match status" value="1"/>
</dbReference>
<dbReference type="Gene3D" id="3.40.190.10">
    <property type="entry name" value="Periplasmic binding protein-like II"/>
    <property type="match status" value="2"/>
</dbReference>
<dbReference type="PANTHER" id="PTHR30632:SF11">
    <property type="entry name" value="BLR4797 PROTEIN"/>
    <property type="match status" value="1"/>
</dbReference>
<comment type="caution">
    <text evidence="1">The sequence shown here is derived from an EMBL/GenBank/DDBJ whole genome shotgun (WGS) entry which is preliminary data.</text>
</comment>
<gene>
    <name evidence="1" type="ORF">HMH01_14980</name>
</gene>
<protein>
    <submittedName>
        <fullName evidence="1">Substrate-binding domain-containing protein</fullName>
    </submittedName>
</protein>
<dbReference type="InterPro" id="IPR050682">
    <property type="entry name" value="ModA/WtpA"/>
</dbReference>
<dbReference type="AlphaFoldDB" id="A0A849L676"/>
<dbReference type="Proteomes" id="UP000572377">
    <property type="component" value="Unassembled WGS sequence"/>
</dbReference>
<sequence>MTTTEPLKVITSGAFAAALVKLLPHYKAPDGTEVDVSFGSSLGAAHDSIPTRLSKGERFDVYLLAEAAVAQFSEQGHIRPDSRIDLVESHIGACVREGDPAPDISTTEAFRETLLAAKSVGHAASASGIYLSTEVFPALGIAEQMKKTAFTVFSERVGTIVARGEADLGFQQISEILPIPGVKLIGRLPPEFRRPFHFCAGIGAGTDKLDRARHLLRFLASEEAGPIIRETGLDPLFPEVR</sequence>
<accession>A0A849L676</accession>
<reference evidence="1 2" key="1">
    <citation type="submission" date="2020-05" db="EMBL/GenBank/DDBJ databases">
        <title>Gimesia benthica sp. nov., a novel planctomycete isolated from a deep-sea water sample of the Northwest Indian Ocean.</title>
        <authorList>
            <person name="Wang J."/>
            <person name="Ruan C."/>
            <person name="Song L."/>
            <person name="Zhu Y."/>
            <person name="Li A."/>
            <person name="Zheng X."/>
            <person name="Wang L."/>
            <person name="Lu Z."/>
            <person name="Huang Y."/>
            <person name="Du W."/>
            <person name="Zhou Y."/>
            <person name="Huang L."/>
            <person name="Dai X."/>
        </authorList>
    </citation>
    <scope>NUCLEOTIDE SEQUENCE [LARGE SCALE GENOMIC DNA]</scope>
    <source>
        <strain evidence="1 2">YYQ-30</strain>
    </source>
</reference>
<proteinExistence type="predicted"/>
<dbReference type="Pfam" id="PF13531">
    <property type="entry name" value="SBP_bac_11"/>
    <property type="match status" value="1"/>
</dbReference>
<dbReference type="PANTHER" id="PTHR30632">
    <property type="entry name" value="MOLYBDATE-BINDING PERIPLASMIC PROTEIN"/>
    <property type="match status" value="1"/>
</dbReference>
<keyword evidence="2" id="KW-1185">Reference proteome</keyword>
<evidence type="ECO:0000313" key="1">
    <source>
        <dbReference type="EMBL" id="NNU81743.1"/>
    </source>
</evidence>
<dbReference type="RefSeq" id="WP_171326563.1">
    <property type="nucleotide sequence ID" value="NZ_JABFBC010000002.1"/>
</dbReference>
<name>A0A849L676_9RHOB</name>
<organism evidence="1 2">
    <name type="scientific">Halovulum dunhuangense</name>
    <dbReference type="NCBI Taxonomy" id="1505036"/>
    <lineage>
        <taxon>Bacteria</taxon>
        <taxon>Pseudomonadati</taxon>
        <taxon>Pseudomonadota</taxon>
        <taxon>Alphaproteobacteria</taxon>
        <taxon>Rhodobacterales</taxon>
        <taxon>Paracoccaceae</taxon>
        <taxon>Halovulum</taxon>
    </lineage>
</organism>
<dbReference type="EMBL" id="JABFBC010000002">
    <property type="protein sequence ID" value="NNU81743.1"/>
    <property type="molecule type" value="Genomic_DNA"/>
</dbReference>
<dbReference type="GO" id="GO:0030973">
    <property type="term" value="F:molybdate ion binding"/>
    <property type="evidence" value="ECO:0007669"/>
    <property type="project" value="TreeGrafter"/>
</dbReference>
<evidence type="ECO:0000313" key="2">
    <source>
        <dbReference type="Proteomes" id="UP000572377"/>
    </source>
</evidence>